<comment type="caution">
    <text evidence="1">The sequence shown here is derived from an EMBL/GenBank/DDBJ whole genome shotgun (WGS) entry which is preliminary data.</text>
</comment>
<evidence type="ECO:0000313" key="1">
    <source>
        <dbReference type="EMBL" id="CAK1549974.1"/>
    </source>
</evidence>
<name>A0AAV1JKY5_9NEOP</name>
<reference evidence="1 2" key="1">
    <citation type="submission" date="2023-11" db="EMBL/GenBank/DDBJ databases">
        <authorList>
            <person name="Okamura Y."/>
        </authorList>
    </citation>
    <scope>NUCLEOTIDE SEQUENCE [LARGE SCALE GENOMIC DNA]</scope>
</reference>
<keyword evidence="2" id="KW-1185">Reference proteome</keyword>
<dbReference type="Proteomes" id="UP001497472">
    <property type="component" value="Unassembled WGS sequence"/>
</dbReference>
<organism evidence="1 2">
    <name type="scientific">Leptosia nina</name>
    <dbReference type="NCBI Taxonomy" id="320188"/>
    <lineage>
        <taxon>Eukaryota</taxon>
        <taxon>Metazoa</taxon>
        <taxon>Ecdysozoa</taxon>
        <taxon>Arthropoda</taxon>
        <taxon>Hexapoda</taxon>
        <taxon>Insecta</taxon>
        <taxon>Pterygota</taxon>
        <taxon>Neoptera</taxon>
        <taxon>Endopterygota</taxon>
        <taxon>Lepidoptera</taxon>
        <taxon>Glossata</taxon>
        <taxon>Ditrysia</taxon>
        <taxon>Papilionoidea</taxon>
        <taxon>Pieridae</taxon>
        <taxon>Pierinae</taxon>
        <taxon>Leptosia</taxon>
    </lineage>
</organism>
<dbReference type="EMBL" id="CAVLEF010000040">
    <property type="protein sequence ID" value="CAK1549974.1"/>
    <property type="molecule type" value="Genomic_DNA"/>
</dbReference>
<proteinExistence type="predicted"/>
<protein>
    <submittedName>
        <fullName evidence="1">Uncharacterized protein</fullName>
    </submittedName>
</protein>
<accession>A0AAV1JKY5</accession>
<dbReference type="AlphaFoldDB" id="A0AAV1JKY5"/>
<evidence type="ECO:0000313" key="2">
    <source>
        <dbReference type="Proteomes" id="UP001497472"/>
    </source>
</evidence>
<sequence length="71" mass="7563">MSSTRPVPLRGRLSPRVVGQGALRCSALGRVASPHPSPPAYSLPANLHQSSNLFSCRRSSYTAAGWKQACL</sequence>
<gene>
    <name evidence="1" type="ORF">LNINA_LOCUS9228</name>
</gene>